<evidence type="ECO:0000313" key="3">
    <source>
        <dbReference type="Proteomes" id="UP000275777"/>
    </source>
</evidence>
<dbReference type="EMBL" id="LR134182">
    <property type="protein sequence ID" value="VEB41858.1"/>
    <property type="molecule type" value="Genomic_DNA"/>
</dbReference>
<evidence type="ECO:0000256" key="1">
    <source>
        <dbReference type="SAM" id="MobiDB-lite"/>
    </source>
</evidence>
<organism evidence="2 3">
    <name type="scientific">Chromobacterium violaceum</name>
    <dbReference type="NCBI Taxonomy" id="536"/>
    <lineage>
        <taxon>Bacteria</taxon>
        <taxon>Pseudomonadati</taxon>
        <taxon>Pseudomonadota</taxon>
        <taxon>Betaproteobacteria</taxon>
        <taxon>Neisseriales</taxon>
        <taxon>Chromobacteriaceae</taxon>
        <taxon>Chromobacterium</taxon>
    </lineage>
</organism>
<dbReference type="AlphaFoldDB" id="A0A3S4HKZ2"/>
<gene>
    <name evidence="2" type="ORF">NCTC9695_02300</name>
</gene>
<reference evidence="2 3" key="1">
    <citation type="submission" date="2018-12" db="EMBL/GenBank/DDBJ databases">
        <authorList>
            <consortium name="Pathogen Informatics"/>
        </authorList>
    </citation>
    <scope>NUCLEOTIDE SEQUENCE [LARGE SCALE GENOMIC DNA]</scope>
    <source>
        <strain evidence="2 3">NCTC9695</strain>
    </source>
</reference>
<sequence length="98" mass="9829">MPSSRRPNAVVAGILSASPSPVTERTTASTSCCGVIGLVRKSLNGGFGRSAASASTSRPKAVTMMITGGLSPASCCRITSATPTPSRPGMRQSISTTS</sequence>
<feature type="region of interest" description="Disordered" evidence="1">
    <location>
        <begin position="79"/>
        <end position="98"/>
    </location>
</feature>
<proteinExistence type="predicted"/>
<evidence type="ECO:0000313" key="2">
    <source>
        <dbReference type="EMBL" id="VEB41858.1"/>
    </source>
</evidence>
<name>A0A3S4HKZ2_CHRVL</name>
<protein>
    <submittedName>
        <fullName evidence="2">Uncharacterized protein</fullName>
    </submittedName>
</protein>
<dbReference type="Proteomes" id="UP000275777">
    <property type="component" value="Chromosome"/>
</dbReference>
<accession>A0A3S4HKZ2</accession>